<reference evidence="3 4" key="1">
    <citation type="submission" date="2019-01" db="EMBL/GenBank/DDBJ databases">
        <title>Nuclear Genome Assembly of the Microalgal Biofuel strain Nannochloropsis salina CCMP1776.</title>
        <authorList>
            <person name="Hovde B."/>
        </authorList>
    </citation>
    <scope>NUCLEOTIDE SEQUENCE [LARGE SCALE GENOMIC DNA]</scope>
    <source>
        <strain evidence="3 4">CCMP1776</strain>
    </source>
</reference>
<dbReference type="Gene3D" id="1.10.132.50">
    <property type="entry name" value="ATP synthase (C/AC39) subunit, domain 3"/>
    <property type="match status" value="1"/>
</dbReference>
<proteinExistence type="predicted"/>
<keyword evidence="4" id="KW-1185">Reference proteome</keyword>
<dbReference type="GO" id="GO:0046961">
    <property type="term" value="F:proton-transporting ATPase activity, rotational mechanism"/>
    <property type="evidence" value="ECO:0007669"/>
    <property type="project" value="InterPro"/>
</dbReference>
<dbReference type="InterPro" id="IPR044911">
    <property type="entry name" value="V-type_ATPase_csu/dsu_dom_3"/>
</dbReference>
<dbReference type="GO" id="GO:0033179">
    <property type="term" value="C:proton-transporting V-type ATPase, V0 domain"/>
    <property type="evidence" value="ECO:0007669"/>
    <property type="project" value="InterPro"/>
</dbReference>
<dbReference type="SUPFAM" id="SSF103486">
    <property type="entry name" value="V-type ATP synthase subunit C"/>
    <property type="match status" value="2"/>
</dbReference>
<dbReference type="Proteomes" id="UP000355283">
    <property type="component" value="Unassembled WGS sequence"/>
</dbReference>
<sequence length="458" mass="51240">MSVATDVMDAGGIGTFNLEHGFPEAVVRGFRSGLLTDYDYHHLTQCETLEDMKMNLQETDYDQFMSNEQHITPASFREKALQKLVQEMDFLRAHAVEPLATFLDYISYEFMIDNVMLLLKGTLSGRSANELIKQCNPLGLFKESTMRSIPTFEASPKGYADLYQTVLIDTPVGPYFSQYLEDSAEHLGDASEMRNILEEVQIEVGGKAGVTGAGAWSGPTMAERKLLRGCAMGHGTGVGSVGASRGLIRSARVHFREDDTRRSPLASHQVIKNSLHKLYLEDFYRVTQAIGGETANFMGHLIMLRADRMAINITVNSIGTPLNEPAMRSTRHKLYPAVGYLYPAGTARLADVTDENNIEYALSAVPEYQKLYASLAGLKDKTLEDVFYEQDVRAFEMAFDGQMHFASFYAYVKLKEQEIRNLVWIAECILQGQKEEINKFVPIFSDSAPWRLAGKVGR</sequence>
<dbReference type="AlphaFoldDB" id="A0A4D9D2B5"/>
<keyword evidence="1" id="KW-0813">Transport</keyword>
<protein>
    <recommendedName>
        <fullName evidence="5">V-type proton ATPase subunit</fullName>
    </recommendedName>
</protein>
<dbReference type="Pfam" id="PF01992">
    <property type="entry name" value="vATP-synt_AC39"/>
    <property type="match status" value="2"/>
</dbReference>
<organism evidence="3 4">
    <name type="scientific">Nannochloropsis salina CCMP1776</name>
    <dbReference type="NCBI Taxonomy" id="1027361"/>
    <lineage>
        <taxon>Eukaryota</taxon>
        <taxon>Sar</taxon>
        <taxon>Stramenopiles</taxon>
        <taxon>Ochrophyta</taxon>
        <taxon>Eustigmatophyceae</taxon>
        <taxon>Eustigmatales</taxon>
        <taxon>Monodopsidaceae</taxon>
        <taxon>Microchloropsis</taxon>
        <taxon>Microchloropsis salina</taxon>
    </lineage>
</organism>
<evidence type="ECO:0000256" key="2">
    <source>
        <dbReference type="ARBA" id="ARBA00023065"/>
    </source>
</evidence>
<accession>A0A4D9D2B5</accession>
<evidence type="ECO:0000313" key="3">
    <source>
        <dbReference type="EMBL" id="TFJ85881.1"/>
    </source>
</evidence>
<dbReference type="EMBL" id="SDOX01000010">
    <property type="protein sequence ID" value="TFJ85881.1"/>
    <property type="molecule type" value="Genomic_DNA"/>
</dbReference>
<dbReference type="PANTHER" id="PTHR11028">
    <property type="entry name" value="VACUOLAR ATP SYNTHASE SUBUNIT AC39"/>
    <property type="match status" value="1"/>
</dbReference>
<dbReference type="OrthoDB" id="10250083at2759"/>
<gene>
    <name evidence="3" type="ORF">NSK_002701</name>
</gene>
<dbReference type="InterPro" id="IPR002843">
    <property type="entry name" value="ATPase_V0-cplx_csu/dsu"/>
</dbReference>
<comment type="caution">
    <text evidence="3">The sequence shown here is derived from an EMBL/GenBank/DDBJ whole genome shotgun (WGS) entry which is preliminary data.</text>
</comment>
<dbReference type="InterPro" id="IPR016727">
    <property type="entry name" value="ATPase_V0-cplx_dsu"/>
</dbReference>
<keyword evidence="2" id="KW-0406">Ion transport</keyword>
<evidence type="ECO:0008006" key="5">
    <source>
        <dbReference type="Google" id="ProtNLM"/>
    </source>
</evidence>
<evidence type="ECO:0000313" key="4">
    <source>
        <dbReference type="Proteomes" id="UP000355283"/>
    </source>
</evidence>
<dbReference type="InterPro" id="IPR036079">
    <property type="entry name" value="ATPase_csu/dsu_sf"/>
</dbReference>
<name>A0A4D9D2B5_9STRA</name>
<evidence type="ECO:0000256" key="1">
    <source>
        <dbReference type="ARBA" id="ARBA00022448"/>
    </source>
</evidence>